<organism evidence="1 2">
    <name type="scientific">Ambrosiozyma monospora</name>
    <name type="common">Yeast</name>
    <name type="synonym">Endomycopsis monosporus</name>
    <dbReference type="NCBI Taxonomy" id="43982"/>
    <lineage>
        <taxon>Eukaryota</taxon>
        <taxon>Fungi</taxon>
        <taxon>Dikarya</taxon>
        <taxon>Ascomycota</taxon>
        <taxon>Saccharomycotina</taxon>
        <taxon>Pichiomycetes</taxon>
        <taxon>Pichiales</taxon>
        <taxon>Pichiaceae</taxon>
        <taxon>Ambrosiozyma</taxon>
    </lineage>
</organism>
<protein>
    <submittedName>
        <fullName evidence="1">Unnamed protein product</fullName>
    </submittedName>
</protein>
<keyword evidence="2" id="KW-1185">Reference proteome</keyword>
<reference evidence="1" key="1">
    <citation type="submission" date="2023-04" db="EMBL/GenBank/DDBJ databases">
        <title>Ambrosiozyma monospora NBRC 10751.</title>
        <authorList>
            <person name="Ichikawa N."/>
            <person name="Sato H."/>
            <person name="Tonouchi N."/>
        </authorList>
    </citation>
    <scope>NUCLEOTIDE SEQUENCE</scope>
    <source>
        <strain evidence="1">NBRC 10751</strain>
    </source>
</reference>
<evidence type="ECO:0000313" key="1">
    <source>
        <dbReference type="EMBL" id="GME93108.1"/>
    </source>
</evidence>
<evidence type="ECO:0000313" key="2">
    <source>
        <dbReference type="Proteomes" id="UP001165064"/>
    </source>
</evidence>
<sequence>MKLLVNVMLAYVLASLLNRTTAEIASQVADEDLRFAYGQVVQNDIANDASFYSSYFRRTDLYKNYLSATTIGSKNPFWDKWQQTTLYELYISMYSALPATRQASLMMNIRSAYNEFTSQDSTVSTWESPALTPVSSSTWITNIPYVTTTGVLSDIYVYAQCDALYDDIQNFGYVYNDFFSTYTNTKEMSSFREQVTEYLSPSDTSQYDDACTNMVRFISELPWKGRIEADARASYKVYTTKYLSVKTITNPNYHTTTFTDTSVDITNAYQYLLYQQARYYAVLLDYQNNVDQLHG</sequence>
<accession>A0ACB5TQF2</accession>
<proteinExistence type="predicted"/>
<dbReference type="Proteomes" id="UP001165064">
    <property type="component" value="Unassembled WGS sequence"/>
</dbReference>
<comment type="caution">
    <text evidence="1">The sequence shown here is derived from an EMBL/GenBank/DDBJ whole genome shotgun (WGS) entry which is preliminary data.</text>
</comment>
<dbReference type="EMBL" id="BSXS01008615">
    <property type="protein sequence ID" value="GME93108.1"/>
    <property type="molecule type" value="Genomic_DNA"/>
</dbReference>
<gene>
    <name evidence="1" type="ORF">Amon02_000924100</name>
</gene>
<name>A0ACB5TQF2_AMBMO</name>